<name>A0A1V9XF96_9ACAR</name>
<evidence type="ECO:0000256" key="1">
    <source>
        <dbReference type="SAM" id="MobiDB-lite"/>
    </source>
</evidence>
<feature type="compositionally biased region" description="Polar residues" evidence="1">
    <location>
        <begin position="400"/>
        <end position="421"/>
    </location>
</feature>
<feature type="region of interest" description="Disordered" evidence="1">
    <location>
        <begin position="396"/>
        <end position="421"/>
    </location>
</feature>
<evidence type="ECO:0000313" key="3">
    <source>
        <dbReference type="Proteomes" id="UP000192247"/>
    </source>
</evidence>
<dbReference type="AlphaFoldDB" id="A0A1V9XF96"/>
<dbReference type="Proteomes" id="UP000192247">
    <property type="component" value="Unassembled WGS sequence"/>
</dbReference>
<sequence length="421" mass="46508">MDSVGLTPFATDGDTRRAQLRSEWKNMGGGAVFVRYSASEMRLRYFSVAVKVPNGRWVRLDAEVDVIHVPASDWDTLREMQSVLWVAAVPAAQKPRQYLIHCDLTIHCDEFLWGDRVLEGADGRSSARFFSGAHFPQEMVILLAHRHNPIVALIDGVKGMSVRSAGTNRLSALYDPGTTPSAGLTLGGSSLLRSKSFASSLSLKSNYDENFPLPALDYRFPPAALILQQSSKLSDVCETGHTSSSATDRPIIADTVARFTRSMTPSGHFHHRRDMRSTSRPLGHNSCTVLVLWALLPRLRSLSYYCYASFEVKELSLEGTALRRTSDEQTNSSEMSETATSTDTMEIRLTGIVFIALNDFPIGVSVTRSQLPPRFHFPAFSWSYLEPVSPVRGGWRGANKISNGSGTDTSPAQPQPHQRDK</sequence>
<evidence type="ECO:0000313" key="2">
    <source>
        <dbReference type="EMBL" id="OQR72169.1"/>
    </source>
</evidence>
<protein>
    <submittedName>
        <fullName evidence="2">Uncharacterized protein</fullName>
    </submittedName>
</protein>
<proteinExistence type="predicted"/>
<dbReference type="InParanoid" id="A0A1V9XF96"/>
<accession>A0A1V9XF96</accession>
<keyword evidence="3" id="KW-1185">Reference proteome</keyword>
<dbReference type="EMBL" id="MNPL01012381">
    <property type="protein sequence ID" value="OQR72169.1"/>
    <property type="molecule type" value="Genomic_DNA"/>
</dbReference>
<reference evidence="2 3" key="1">
    <citation type="journal article" date="2017" name="Gigascience">
        <title>Draft genome of the honey bee ectoparasitic mite, Tropilaelaps mercedesae, is shaped by the parasitic life history.</title>
        <authorList>
            <person name="Dong X."/>
            <person name="Armstrong S.D."/>
            <person name="Xia D."/>
            <person name="Makepeace B.L."/>
            <person name="Darby A.C."/>
            <person name="Kadowaki T."/>
        </authorList>
    </citation>
    <scope>NUCLEOTIDE SEQUENCE [LARGE SCALE GENOMIC DNA]</scope>
    <source>
        <strain evidence="2">Wuxi-XJTLU</strain>
    </source>
</reference>
<comment type="caution">
    <text evidence="2">The sequence shown here is derived from an EMBL/GenBank/DDBJ whole genome shotgun (WGS) entry which is preliminary data.</text>
</comment>
<organism evidence="2 3">
    <name type="scientific">Tropilaelaps mercedesae</name>
    <dbReference type="NCBI Taxonomy" id="418985"/>
    <lineage>
        <taxon>Eukaryota</taxon>
        <taxon>Metazoa</taxon>
        <taxon>Ecdysozoa</taxon>
        <taxon>Arthropoda</taxon>
        <taxon>Chelicerata</taxon>
        <taxon>Arachnida</taxon>
        <taxon>Acari</taxon>
        <taxon>Parasitiformes</taxon>
        <taxon>Mesostigmata</taxon>
        <taxon>Gamasina</taxon>
        <taxon>Dermanyssoidea</taxon>
        <taxon>Laelapidae</taxon>
        <taxon>Tropilaelaps</taxon>
    </lineage>
</organism>
<gene>
    <name evidence="2" type="ORF">BIW11_03825</name>
</gene>